<evidence type="ECO:0000256" key="11">
    <source>
        <dbReference type="RuleBase" id="RU363032"/>
    </source>
</evidence>
<dbReference type="InterPro" id="IPR003439">
    <property type="entry name" value="ABC_transporter-like_ATP-bd"/>
</dbReference>
<proteinExistence type="inferred from homology"/>
<keyword evidence="7" id="KW-0547">Nucleotide-binding</keyword>
<dbReference type="PANTHER" id="PTHR43297:SF2">
    <property type="entry name" value="DIPEPTIDE TRANSPORT ATP-BINDING PROTEIN DPPD"/>
    <property type="match status" value="1"/>
</dbReference>
<evidence type="ECO:0000256" key="9">
    <source>
        <dbReference type="ARBA" id="ARBA00022989"/>
    </source>
</evidence>
<keyword evidence="8" id="KW-0067">ATP-binding</keyword>
<dbReference type="PROSITE" id="PS00211">
    <property type="entry name" value="ABC_TRANSPORTER_1"/>
    <property type="match status" value="1"/>
</dbReference>
<dbReference type="SMART" id="SM00382">
    <property type="entry name" value="AAA"/>
    <property type="match status" value="1"/>
</dbReference>
<dbReference type="InterPro" id="IPR025966">
    <property type="entry name" value="OppC_N"/>
</dbReference>
<keyword evidence="16" id="KW-1185">Reference proteome</keyword>
<feature type="transmembrane region" description="Helical" evidence="11">
    <location>
        <begin position="39"/>
        <end position="60"/>
    </location>
</feature>
<dbReference type="Pfam" id="PF00528">
    <property type="entry name" value="BPD_transp_1"/>
    <property type="match status" value="1"/>
</dbReference>
<dbReference type="InterPro" id="IPR000515">
    <property type="entry name" value="MetI-like"/>
</dbReference>
<dbReference type="CDD" id="cd03257">
    <property type="entry name" value="ABC_NikE_OppD_transporters"/>
    <property type="match status" value="1"/>
</dbReference>
<sequence length="606" mass="62624">MSLLSDGGPAAAAAPSSSVAPTAVPPRAGVARRFLRKPVAVASLVWLLLVAVLAAAAPLLTSASPTASSITDALAPFGGDSPLGTDGLGRDVLAQLLYGARTSLVGALIVVVVALVLGLPAGVLAGYYRGRFDAAASWVANLVMAQPAIIILLVVLAQFGRSTELAMLVFGVVIAPGVFRLVRASIIAVRGELYVDAARVAGLSDPRIMRRHVLPVVVAPTIIQMSQVLGIAIVLQAGLEFIGLGSANQASWGGMLNDAFAKIYAAPNLLLLPGLAIVVTVTACSLVGNGLRDVLGVGATPPVRKRSAVRAAGPVVEDARPSSGTTPAPDDALLRVEGLRVAYPKPDGGEGEVVHGVSLTIRRGEVHGLVGESGSGKSQTAFAVLGLLPPQAHTSATTLTFDGGDLRGISRRGMNQLRGWRIGYIPQEPMSNLDPSFRIGSQLTEPMRHHLGLSKADAKAKAVQLLDRVGIVDPARVFDSYPHQISGGMAQRVLIAGALSCDPDLLIADEPTTALDVTVQAEVLDLMRDLQAERDLGVLLVTHDFGVVADLCDTVTVMRAGEVVESAPAAQLFADPQHDYTRSLLAATLEGGPARAALTTPAGGTR</sequence>
<keyword evidence="5" id="KW-1003">Cell membrane</keyword>
<evidence type="ECO:0000313" key="15">
    <source>
        <dbReference type="EMBL" id="MEI4280330.1"/>
    </source>
</evidence>
<keyword evidence="6 11" id="KW-0812">Transmembrane</keyword>
<feature type="region of interest" description="Disordered" evidence="12">
    <location>
        <begin position="1"/>
        <end position="23"/>
    </location>
</feature>
<evidence type="ECO:0000256" key="12">
    <source>
        <dbReference type="SAM" id="MobiDB-lite"/>
    </source>
</evidence>
<dbReference type="PROSITE" id="PS50928">
    <property type="entry name" value="ABC_TM1"/>
    <property type="match status" value="1"/>
</dbReference>
<accession>A0ABU8E9W6</accession>
<dbReference type="InterPro" id="IPR003593">
    <property type="entry name" value="AAA+_ATPase"/>
</dbReference>
<dbReference type="Pfam" id="PF00005">
    <property type="entry name" value="ABC_tran"/>
    <property type="match status" value="1"/>
</dbReference>
<feature type="transmembrane region" description="Helical" evidence="11">
    <location>
        <begin position="213"/>
        <end position="239"/>
    </location>
</feature>
<evidence type="ECO:0000259" key="14">
    <source>
        <dbReference type="PROSITE" id="PS50928"/>
    </source>
</evidence>
<comment type="similarity">
    <text evidence="11">Belongs to the binding-protein-dependent transport system permease family.</text>
</comment>
<dbReference type="CDD" id="cd06261">
    <property type="entry name" value="TM_PBP2"/>
    <property type="match status" value="1"/>
</dbReference>
<evidence type="ECO:0000259" key="13">
    <source>
        <dbReference type="PROSITE" id="PS50893"/>
    </source>
</evidence>
<dbReference type="Proteomes" id="UP001373496">
    <property type="component" value="Unassembled WGS sequence"/>
</dbReference>
<dbReference type="InterPro" id="IPR050388">
    <property type="entry name" value="ABC_Ni/Peptide_Import"/>
</dbReference>
<name>A0ABU8E9W6_9ACTN</name>
<feature type="transmembrane region" description="Helical" evidence="11">
    <location>
        <begin position="139"/>
        <end position="159"/>
    </location>
</feature>
<evidence type="ECO:0000256" key="2">
    <source>
        <dbReference type="ARBA" id="ARBA00004202"/>
    </source>
</evidence>
<feature type="region of interest" description="Disordered" evidence="12">
    <location>
        <begin position="309"/>
        <end position="330"/>
    </location>
</feature>
<feature type="transmembrane region" description="Helical" evidence="11">
    <location>
        <begin position="165"/>
        <end position="182"/>
    </location>
</feature>
<dbReference type="Gene3D" id="1.10.3720.10">
    <property type="entry name" value="MetI-like"/>
    <property type="match status" value="1"/>
</dbReference>
<dbReference type="EMBL" id="JBAPLV010000022">
    <property type="protein sequence ID" value="MEI4280330.1"/>
    <property type="molecule type" value="Genomic_DNA"/>
</dbReference>
<evidence type="ECO:0000256" key="6">
    <source>
        <dbReference type="ARBA" id="ARBA00022692"/>
    </source>
</evidence>
<evidence type="ECO:0000256" key="4">
    <source>
        <dbReference type="ARBA" id="ARBA00022448"/>
    </source>
</evidence>
<dbReference type="InterPro" id="IPR027417">
    <property type="entry name" value="P-loop_NTPase"/>
</dbReference>
<dbReference type="SUPFAM" id="SSF161098">
    <property type="entry name" value="MetI-like"/>
    <property type="match status" value="1"/>
</dbReference>
<comment type="similarity">
    <text evidence="3">Belongs to the ABC transporter superfamily.</text>
</comment>
<evidence type="ECO:0000256" key="7">
    <source>
        <dbReference type="ARBA" id="ARBA00022741"/>
    </source>
</evidence>
<reference evidence="15 16" key="1">
    <citation type="submission" date="2024-03" db="EMBL/GenBank/DDBJ databases">
        <title>Draft genome sequence of Klenkia terrae.</title>
        <authorList>
            <person name="Duangmal K."/>
            <person name="Chantavorakit T."/>
        </authorList>
    </citation>
    <scope>NUCLEOTIDE SEQUENCE [LARGE SCALE GENOMIC DNA]</scope>
    <source>
        <strain evidence="15 16">JCM 17786</strain>
    </source>
</reference>
<dbReference type="PANTHER" id="PTHR43297">
    <property type="entry name" value="OLIGOPEPTIDE TRANSPORT ATP-BINDING PROTEIN APPD"/>
    <property type="match status" value="1"/>
</dbReference>
<evidence type="ECO:0000256" key="1">
    <source>
        <dbReference type="ARBA" id="ARBA00004141"/>
    </source>
</evidence>
<dbReference type="SUPFAM" id="SSF52540">
    <property type="entry name" value="P-loop containing nucleoside triphosphate hydrolases"/>
    <property type="match status" value="1"/>
</dbReference>
<dbReference type="RefSeq" id="WP_225235526.1">
    <property type="nucleotide sequence ID" value="NZ_JBAPLV010000022.1"/>
</dbReference>
<dbReference type="PROSITE" id="PS50893">
    <property type="entry name" value="ABC_TRANSPORTER_2"/>
    <property type="match status" value="1"/>
</dbReference>
<protein>
    <submittedName>
        <fullName evidence="15">Dipeptide/oligopeptide/nickel ABC transporter permease/ATP-binding protein</fullName>
    </submittedName>
</protein>
<comment type="caution">
    <text evidence="15">The sequence shown here is derived from an EMBL/GenBank/DDBJ whole genome shotgun (WGS) entry which is preliminary data.</text>
</comment>
<dbReference type="InterPro" id="IPR017871">
    <property type="entry name" value="ABC_transporter-like_CS"/>
</dbReference>
<keyword evidence="9 11" id="KW-1133">Transmembrane helix</keyword>
<evidence type="ECO:0000256" key="5">
    <source>
        <dbReference type="ARBA" id="ARBA00022475"/>
    </source>
</evidence>
<dbReference type="Pfam" id="PF12911">
    <property type="entry name" value="OppC_N"/>
    <property type="match status" value="1"/>
</dbReference>
<gene>
    <name evidence="15" type="ORF">UXQ13_17790</name>
</gene>
<feature type="domain" description="ABC transmembrane type-1" evidence="14">
    <location>
        <begin position="100"/>
        <end position="288"/>
    </location>
</feature>
<keyword evidence="10 11" id="KW-0472">Membrane</keyword>
<feature type="domain" description="ABC transporter" evidence="13">
    <location>
        <begin position="334"/>
        <end position="585"/>
    </location>
</feature>
<feature type="transmembrane region" description="Helical" evidence="11">
    <location>
        <begin position="104"/>
        <end position="127"/>
    </location>
</feature>
<evidence type="ECO:0000256" key="3">
    <source>
        <dbReference type="ARBA" id="ARBA00005417"/>
    </source>
</evidence>
<evidence type="ECO:0000256" key="8">
    <source>
        <dbReference type="ARBA" id="ARBA00022840"/>
    </source>
</evidence>
<evidence type="ECO:0000313" key="16">
    <source>
        <dbReference type="Proteomes" id="UP001373496"/>
    </source>
</evidence>
<dbReference type="Gene3D" id="3.40.50.300">
    <property type="entry name" value="P-loop containing nucleotide triphosphate hydrolases"/>
    <property type="match status" value="1"/>
</dbReference>
<organism evidence="15 16">
    <name type="scientific">Klenkia terrae</name>
    <dbReference type="NCBI Taxonomy" id="1052259"/>
    <lineage>
        <taxon>Bacteria</taxon>
        <taxon>Bacillati</taxon>
        <taxon>Actinomycetota</taxon>
        <taxon>Actinomycetes</taxon>
        <taxon>Geodermatophilales</taxon>
        <taxon>Geodermatophilaceae</taxon>
        <taxon>Klenkia</taxon>
    </lineage>
</organism>
<comment type="subcellular location">
    <subcellularLocation>
        <location evidence="11">Cell membrane</location>
        <topology evidence="11">Multi-pass membrane protein</topology>
    </subcellularLocation>
    <subcellularLocation>
        <location evidence="2">Cell membrane</location>
        <topology evidence="2">Peripheral membrane protein</topology>
    </subcellularLocation>
    <subcellularLocation>
        <location evidence="1">Membrane</location>
        <topology evidence="1">Multi-pass membrane protein</topology>
    </subcellularLocation>
</comment>
<dbReference type="InterPro" id="IPR035906">
    <property type="entry name" value="MetI-like_sf"/>
</dbReference>
<evidence type="ECO:0000256" key="10">
    <source>
        <dbReference type="ARBA" id="ARBA00023136"/>
    </source>
</evidence>
<feature type="compositionally biased region" description="Low complexity" evidence="12">
    <location>
        <begin position="9"/>
        <end position="23"/>
    </location>
</feature>
<keyword evidence="4 11" id="KW-0813">Transport</keyword>